<sequence length="709" mass="78980">MASKGKNWASKDQGTWLKARMNKYEACIPTRKYESFWKTLYADWQMEFPMMEELFSGRKFESLSNNEKEQFKDAWAFRRRQLKAWYRWRFNPRNRSIKKKVGNSVLNKLYNRNRKKRIFAKFAFMYPEVVKGPISKAYKEEGVNKRKCLPVWTKVVKQLWDDATVEQRTRVNEALMEDRRAEEEPKSPEEIQQLQFGEPEDAPTLVTYWRDYDHIYGEKVAEYYAEHVQGDSALEEGMAEASSESSDDDDDDDDDDGDGDGDGDDSDGDLPNSNILSDSPIPSVEGSNANSNTNQHILPGATPSNPNITSLQQSGIPIIDASQLQYDFLPADPSQNLAMMVLPHSNANSAATGIGGAMHGGGIIPQSNWALTHQGSGFDSAGGMGGAQQDFANFARDFGSSAYDDGFSGANYASHLQHPSLGNMNHPALVVFPNTNSYVNTPPRDIYPNGHTDYWTIDYDPYNLEVLNSMNETNPLAAPVSSTVTILGGPAPVSSNVNINSGPGPISSTVSINSGKGPITSTVSIGRSHRARFAPASGHMKEMELGEEFNAIREKWEELEKLLDYGKLSKGTLPNAVGHPSKWKSWISRTRNGQRDYTHAPSISLSDTPEFGLAIIKYWHSIQPAFRQNPNGIWPLPIYSSPDAGSDPWELLRKGGPNGLVSIVTMLAWWGCGTRKIPVIVMIHVQFGRRQWPILIAVLTRCWPAARCV</sequence>
<organism evidence="2 3">
    <name type="scientific">Candolleomyces aberdarensis</name>
    <dbReference type="NCBI Taxonomy" id="2316362"/>
    <lineage>
        <taxon>Eukaryota</taxon>
        <taxon>Fungi</taxon>
        <taxon>Dikarya</taxon>
        <taxon>Basidiomycota</taxon>
        <taxon>Agaricomycotina</taxon>
        <taxon>Agaricomycetes</taxon>
        <taxon>Agaricomycetidae</taxon>
        <taxon>Agaricales</taxon>
        <taxon>Agaricineae</taxon>
        <taxon>Psathyrellaceae</taxon>
        <taxon>Candolleomyces</taxon>
    </lineage>
</organism>
<feature type="region of interest" description="Disordered" evidence="1">
    <location>
        <begin position="176"/>
        <end position="199"/>
    </location>
</feature>
<feature type="compositionally biased region" description="Acidic residues" evidence="1">
    <location>
        <begin position="245"/>
        <end position="268"/>
    </location>
</feature>
<comment type="caution">
    <text evidence="2">The sequence shown here is derived from an EMBL/GenBank/DDBJ whole genome shotgun (WGS) entry which is preliminary data.</text>
</comment>
<gene>
    <name evidence="2" type="ORF">EST38_g8139</name>
</gene>
<accession>A0A4Q2DFK0</accession>
<reference evidence="2 3" key="1">
    <citation type="submission" date="2019-01" db="EMBL/GenBank/DDBJ databases">
        <title>Draft genome sequence of Psathyrella aberdarensis IHI B618.</title>
        <authorList>
            <person name="Buettner E."/>
            <person name="Kellner H."/>
        </authorList>
    </citation>
    <scope>NUCLEOTIDE SEQUENCE [LARGE SCALE GENOMIC DNA]</scope>
    <source>
        <strain evidence="2 3">IHI B618</strain>
    </source>
</reference>
<feature type="compositionally biased region" description="Basic and acidic residues" evidence="1">
    <location>
        <begin position="176"/>
        <end position="189"/>
    </location>
</feature>
<dbReference type="Proteomes" id="UP000290288">
    <property type="component" value="Unassembled WGS sequence"/>
</dbReference>
<feature type="region of interest" description="Disordered" evidence="1">
    <location>
        <begin position="235"/>
        <end position="309"/>
    </location>
</feature>
<dbReference type="STRING" id="2316362.A0A4Q2DFK0"/>
<feature type="compositionally biased region" description="Polar residues" evidence="1">
    <location>
        <begin position="285"/>
        <end position="309"/>
    </location>
</feature>
<dbReference type="AlphaFoldDB" id="A0A4Q2DFK0"/>
<name>A0A4Q2DFK0_9AGAR</name>
<proteinExistence type="predicted"/>
<evidence type="ECO:0000313" key="2">
    <source>
        <dbReference type="EMBL" id="RXW17716.1"/>
    </source>
</evidence>
<keyword evidence="3" id="KW-1185">Reference proteome</keyword>
<evidence type="ECO:0000313" key="3">
    <source>
        <dbReference type="Proteomes" id="UP000290288"/>
    </source>
</evidence>
<dbReference type="OrthoDB" id="2683861at2759"/>
<evidence type="ECO:0000256" key="1">
    <source>
        <dbReference type="SAM" id="MobiDB-lite"/>
    </source>
</evidence>
<dbReference type="EMBL" id="SDEE01000318">
    <property type="protein sequence ID" value="RXW17716.1"/>
    <property type="molecule type" value="Genomic_DNA"/>
</dbReference>
<protein>
    <submittedName>
        <fullName evidence="2">Uncharacterized protein</fullName>
    </submittedName>
</protein>